<keyword evidence="8" id="KW-0807">Transducer</keyword>
<dbReference type="GO" id="GO:0030425">
    <property type="term" value="C:dendrite"/>
    <property type="evidence" value="ECO:0007669"/>
    <property type="project" value="TreeGrafter"/>
</dbReference>
<evidence type="ECO:0000256" key="5">
    <source>
        <dbReference type="ARBA" id="ARBA00023040"/>
    </source>
</evidence>
<dbReference type="GO" id="GO:0007268">
    <property type="term" value="P:chemical synaptic transmission"/>
    <property type="evidence" value="ECO:0007669"/>
    <property type="project" value="TreeGrafter"/>
</dbReference>
<evidence type="ECO:0000256" key="7">
    <source>
        <dbReference type="ARBA" id="ARBA00023170"/>
    </source>
</evidence>
<evidence type="ECO:0000256" key="8">
    <source>
        <dbReference type="ARBA" id="ARBA00023224"/>
    </source>
</evidence>
<keyword evidence="5" id="KW-0297">G-protein coupled receptor</keyword>
<dbReference type="GO" id="GO:0045202">
    <property type="term" value="C:synapse"/>
    <property type="evidence" value="ECO:0007669"/>
    <property type="project" value="GOC"/>
</dbReference>
<evidence type="ECO:0000256" key="1">
    <source>
        <dbReference type="ARBA" id="ARBA00004651"/>
    </source>
</evidence>
<dbReference type="SUPFAM" id="SSF81321">
    <property type="entry name" value="Family A G protein-coupled receptor-like"/>
    <property type="match status" value="1"/>
</dbReference>
<evidence type="ECO:0000256" key="6">
    <source>
        <dbReference type="ARBA" id="ARBA00023136"/>
    </source>
</evidence>
<feature type="transmembrane region" description="Helical" evidence="9">
    <location>
        <begin position="100"/>
        <end position="118"/>
    </location>
</feature>
<dbReference type="GO" id="GO:0004993">
    <property type="term" value="F:G protein-coupled serotonin receptor activity"/>
    <property type="evidence" value="ECO:0007669"/>
    <property type="project" value="TreeGrafter"/>
</dbReference>
<dbReference type="WBParaSite" id="nRc.2.0.1.t22718-RA">
    <property type="protein sequence ID" value="nRc.2.0.1.t22718-RA"/>
    <property type="gene ID" value="nRc.2.0.1.g22718"/>
</dbReference>
<dbReference type="PROSITE" id="PS50262">
    <property type="entry name" value="G_PROTEIN_RECEP_F1_2"/>
    <property type="match status" value="1"/>
</dbReference>
<evidence type="ECO:0000313" key="12">
    <source>
        <dbReference type="WBParaSite" id="nRc.2.0.1.t22718-RA"/>
    </source>
</evidence>
<keyword evidence="3 9" id="KW-0812">Transmembrane</keyword>
<protein>
    <submittedName>
        <fullName evidence="12">G-protein coupled receptors family 1 profile domain-containing protein</fullName>
    </submittedName>
</protein>
<comment type="subcellular location">
    <subcellularLocation>
        <location evidence="1">Cell membrane</location>
        <topology evidence="1">Multi-pass membrane protein</topology>
    </subcellularLocation>
</comment>
<accession>A0A915J8C1</accession>
<evidence type="ECO:0000256" key="2">
    <source>
        <dbReference type="ARBA" id="ARBA00022475"/>
    </source>
</evidence>
<dbReference type="GO" id="GO:0005886">
    <property type="term" value="C:plasma membrane"/>
    <property type="evidence" value="ECO:0007669"/>
    <property type="project" value="UniProtKB-SubCell"/>
</dbReference>
<name>A0A915J8C1_ROMCU</name>
<dbReference type="InterPro" id="IPR000276">
    <property type="entry name" value="GPCR_Rhodpsn"/>
</dbReference>
<organism evidence="11 12">
    <name type="scientific">Romanomermis culicivorax</name>
    <name type="common">Nematode worm</name>
    <dbReference type="NCBI Taxonomy" id="13658"/>
    <lineage>
        <taxon>Eukaryota</taxon>
        <taxon>Metazoa</taxon>
        <taxon>Ecdysozoa</taxon>
        <taxon>Nematoda</taxon>
        <taxon>Enoplea</taxon>
        <taxon>Dorylaimia</taxon>
        <taxon>Mermithida</taxon>
        <taxon>Mermithoidea</taxon>
        <taxon>Mermithidae</taxon>
        <taxon>Romanomermis</taxon>
    </lineage>
</organism>
<evidence type="ECO:0000313" key="11">
    <source>
        <dbReference type="Proteomes" id="UP000887565"/>
    </source>
</evidence>
<keyword evidence="2" id="KW-1003">Cell membrane</keyword>
<dbReference type="PANTHER" id="PTHR24247:SF202">
    <property type="entry name" value="5-HYDROXYTRYPTAMINE RECEPTOR 1"/>
    <property type="match status" value="1"/>
</dbReference>
<keyword evidence="6 9" id="KW-0472">Membrane</keyword>
<feature type="domain" description="G-protein coupled receptors family 1 profile" evidence="10">
    <location>
        <begin position="82"/>
        <end position="136"/>
    </location>
</feature>
<dbReference type="Proteomes" id="UP000887565">
    <property type="component" value="Unplaced"/>
</dbReference>
<feature type="transmembrane region" description="Helical" evidence="9">
    <location>
        <begin position="67"/>
        <end position="93"/>
    </location>
</feature>
<evidence type="ECO:0000259" key="10">
    <source>
        <dbReference type="PROSITE" id="PS50262"/>
    </source>
</evidence>
<evidence type="ECO:0000256" key="4">
    <source>
        <dbReference type="ARBA" id="ARBA00022989"/>
    </source>
</evidence>
<keyword evidence="7" id="KW-0675">Receptor</keyword>
<dbReference type="AlphaFoldDB" id="A0A915J8C1"/>
<dbReference type="GO" id="GO:0030594">
    <property type="term" value="F:neurotransmitter receptor activity"/>
    <property type="evidence" value="ECO:0007669"/>
    <property type="project" value="TreeGrafter"/>
</dbReference>
<proteinExistence type="predicted"/>
<sequence length="136" mass="15206">VDTIDYLERNLNFQIVRFKIIVLSSYLKTDFSRRMTSTVNFTAYDSLPTPAGSIVRLAQYTNLESALIIYFAVVSVTLTVVGNGLVCLAVVLVRKLHQPPNYLLFSLALTDMAVGLLVEPLNVMYELNGSLNWISE</sequence>
<dbReference type="PRINTS" id="PR00237">
    <property type="entry name" value="GPCRRHODOPSN"/>
</dbReference>
<keyword evidence="11" id="KW-1185">Reference proteome</keyword>
<evidence type="ECO:0000256" key="9">
    <source>
        <dbReference type="SAM" id="Phobius"/>
    </source>
</evidence>
<reference evidence="12" key="1">
    <citation type="submission" date="2022-11" db="UniProtKB">
        <authorList>
            <consortium name="WormBaseParasite"/>
        </authorList>
    </citation>
    <scope>IDENTIFICATION</scope>
</reference>
<keyword evidence="4 9" id="KW-1133">Transmembrane helix</keyword>
<evidence type="ECO:0000256" key="3">
    <source>
        <dbReference type="ARBA" id="ARBA00022692"/>
    </source>
</evidence>
<dbReference type="GO" id="GO:0007187">
    <property type="term" value="P:G protein-coupled receptor signaling pathway, coupled to cyclic nucleotide second messenger"/>
    <property type="evidence" value="ECO:0007669"/>
    <property type="project" value="TreeGrafter"/>
</dbReference>
<dbReference type="InterPro" id="IPR017452">
    <property type="entry name" value="GPCR_Rhodpsn_7TM"/>
</dbReference>
<dbReference type="PANTHER" id="PTHR24247">
    <property type="entry name" value="5-HYDROXYTRYPTAMINE RECEPTOR"/>
    <property type="match status" value="1"/>
</dbReference>
<dbReference type="Pfam" id="PF00001">
    <property type="entry name" value="7tm_1"/>
    <property type="match status" value="1"/>
</dbReference>
<dbReference type="Gene3D" id="1.20.1070.10">
    <property type="entry name" value="Rhodopsin 7-helix transmembrane proteins"/>
    <property type="match status" value="1"/>
</dbReference>